<dbReference type="Proteomes" id="UP000199199">
    <property type="component" value="Unassembled WGS sequence"/>
</dbReference>
<dbReference type="EMBL" id="FOZS01000002">
    <property type="protein sequence ID" value="SFS63181.1"/>
    <property type="molecule type" value="Genomic_DNA"/>
</dbReference>
<proteinExistence type="predicted"/>
<reference evidence="2" key="1">
    <citation type="submission" date="2016-10" db="EMBL/GenBank/DDBJ databases">
        <authorList>
            <person name="Varghese N."/>
            <person name="Submissions S."/>
        </authorList>
    </citation>
    <scope>NUCLEOTIDE SEQUENCE [LARGE SCALE GENOMIC DNA]</scope>
    <source>
        <strain evidence="2">DSM 22427</strain>
    </source>
</reference>
<dbReference type="AlphaFoldDB" id="A0A1I6REL2"/>
<evidence type="ECO:0000313" key="1">
    <source>
        <dbReference type="EMBL" id="SFS63181.1"/>
    </source>
</evidence>
<accession>A0A1I6REL2</accession>
<organism evidence="1 2">
    <name type="scientific">Halostagnicola kamekurae</name>
    <dbReference type="NCBI Taxonomy" id="619731"/>
    <lineage>
        <taxon>Archaea</taxon>
        <taxon>Methanobacteriati</taxon>
        <taxon>Methanobacteriota</taxon>
        <taxon>Stenosarchaea group</taxon>
        <taxon>Halobacteria</taxon>
        <taxon>Halobacteriales</taxon>
        <taxon>Natrialbaceae</taxon>
        <taxon>Halostagnicola</taxon>
    </lineage>
</organism>
<evidence type="ECO:0000313" key="2">
    <source>
        <dbReference type="Proteomes" id="UP000199199"/>
    </source>
</evidence>
<name>A0A1I6REL2_9EURY</name>
<keyword evidence="2" id="KW-1185">Reference proteome</keyword>
<sequence length="29" mass="3822">MSEAEKMFWMTRYEERQRRREELDNQLQM</sequence>
<protein>
    <submittedName>
        <fullName evidence="1">Uncharacterized protein</fullName>
    </submittedName>
</protein>
<gene>
    <name evidence="1" type="ORF">SAMN04488556_1742</name>
</gene>